<dbReference type="InterPro" id="IPR003673">
    <property type="entry name" value="CoA-Trfase_fam_III"/>
</dbReference>
<dbReference type="KEGG" id="bfm:BP422_14070"/>
<gene>
    <name evidence="1" type="ORF">BP422_14070</name>
</gene>
<name>A0A220MII4_9BACL</name>
<proteinExistence type="predicted"/>
<dbReference type="InterPro" id="IPR044855">
    <property type="entry name" value="CoA-Trfase_III_dom3_sf"/>
</dbReference>
<evidence type="ECO:0000313" key="2">
    <source>
        <dbReference type="Proteomes" id="UP000197781"/>
    </source>
</evidence>
<sequence>MLTGVTIVDFSRHLPGPICTMRLADLGAEVIEVEPFHDKAHSPLTRPSHPEARETGAFYLRSHRNHKSISLNLRTNEGKALAFALARQADVVVESYRPGVMRHLGLDYDHLWEMHPAVIYCSVTGYGQSGELYQIGGHDLNVQAVSGFLSLVRDQEGKPVVADIPLSDYALGLYASEQICAALVQRTRTGRGAYLDVSSADLFSSWTGLHALFMSYSSSIGRETGRGNLLAYQVFETADGQYVALAALEEKFRLNFCRAVGRADWELCHLASVAKHPDVFDDMKALFLSRTQAEWSELGSEVDCCLTAVEDWENWADNPYVANREIAYTLPYLEKKSLDQEESFVHRYKAERLSPPWYTDYTHELLKRKLNLTEEDLSRLHRQGIIPAASS</sequence>
<dbReference type="GO" id="GO:0016740">
    <property type="term" value="F:transferase activity"/>
    <property type="evidence" value="ECO:0007669"/>
    <property type="project" value="UniProtKB-KW"/>
</dbReference>
<dbReference type="PANTHER" id="PTHR48228:SF5">
    <property type="entry name" value="ALPHA-METHYLACYL-COA RACEMASE"/>
    <property type="match status" value="1"/>
</dbReference>
<reference evidence="1 2" key="1">
    <citation type="submission" date="2016-11" db="EMBL/GenBank/DDBJ databases">
        <authorList>
            <person name="Jaros S."/>
            <person name="Januszkiewicz K."/>
            <person name="Wedrychowicz H."/>
        </authorList>
    </citation>
    <scope>NUCLEOTIDE SEQUENCE [LARGE SCALE GENOMIC DNA]</scope>
    <source>
        <strain evidence="1 2">NF2</strain>
    </source>
</reference>
<dbReference type="RefSeq" id="WP_088908320.1">
    <property type="nucleotide sequence ID" value="NZ_CP018145.1"/>
</dbReference>
<dbReference type="Pfam" id="PF02515">
    <property type="entry name" value="CoA_transf_3"/>
    <property type="match status" value="1"/>
</dbReference>
<dbReference type="PANTHER" id="PTHR48228">
    <property type="entry name" value="SUCCINYL-COA--D-CITRAMALATE COA-TRANSFERASE"/>
    <property type="match status" value="1"/>
</dbReference>
<dbReference type="AlphaFoldDB" id="A0A220MII4"/>
<dbReference type="EMBL" id="CP018145">
    <property type="protein sequence ID" value="ASJ54589.1"/>
    <property type="molecule type" value="Genomic_DNA"/>
</dbReference>
<dbReference type="SUPFAM" id="SSF89796">
    <property type="entry name" value="CoA-transferase family III (CaiB/BaiF)"/>
    <property type="match status" value="1"/>
</dbReference>
<keyword evidence="1" id="KW-0808">Transferase</keyword>
<dbReference type="Gene3D" id="3.40.50.10540">
    <property type="entry name" value="Crotonobetainyl-coa:carnitine coa-transferase, domain 1"/>
    <property type="match status" value="1"/>
</dbReference>
<dbReference type="Proteomes" id="UP000197781">
    <property type="component" value="Chromosome"/>
</dbReference>
<dbReference type="InterPro" id="IPR050509">
    <property type="entry name" value="CoA-transferase_III"/>
</dbReference>
<accession>A0A220MII4</accession>
<dbReference type="Gene3D" id="3.30.1540.10">
    <property type="entry name" value="formyl-coa transferase, domain 3"/>
    <property type="match status" value="1"/>
</dbReference>
<organism evidence="1 2">
    <name type="scientific">Brevibacillus formosus</name>
    <dbReference type="NCBI Taxonomy" id="54913"/>
    <lineage>
        <taxon>Bacteria</taxon>
        <taxon>Bacillati</taxon>
        <taxon>Bacillota</taxon>
        <taxon>Bacilli</taxon>
        <taxon>Bacillales</taxon>
        <taxon>Paenibacillaceae</taxon>
        <taxon>Brevibacillus</taxon>
    </lineage>
</organism>
<dbReference type="InterPro" id="IPR023606">
    <property type="entry name" value="CoA-Trfase_III_dom_1_sf"/>
</dbReference>
<protein>
    <submittedName>
        <fullName evidence="1">CoA transferase</fullName>
    </submittedName>
</protein>
<evidence type="ECO:0000313" key="1">
    <source>
        <dbReference type="EMBL" id="ASJ54589.1"/>
    </source>
</evidence>